<evidence type="ECO:0000313" key="2">
    <source>
        <dbReference type="Proteomes" id="UP000186817"/>
    </source>
</evidence>
<keyword evidence="2" id="KW-1185">Reference proteome</keyword>
<proteinExistence type="predicted"/>
<comment type="caution">
    <text evidence="1">The sequence shown here is derived from an EMBL/GenBank/DDBJ whole genome shotgun (WGS) entry which is preliminary data.</text>
</comment>
<gene>
    <name evidence="1" type="ORF">AK812_SmicGene37628</name>
</gene>
<name>A0A1Q9CFX7_SYMMI</name>
<dbReference type="EMBL" id="LSRX01001250">
    <property type="protein sequence ID" value="OLP81786.1"/>
    <property type="molecule type" value="Genomic_DNA"/>
</dbReference>
<evidence type="ECO:0000313" key="1">
    <source>
        <dbReference type="EMBL" id="OLP81786.1"/>
    </source>
</evidence>
<sequence>MPCRTRGWHHSSHGHEAEAERKPYLAEVHFGKTASVQTLRERKLRRAARRVAAAMEGGDNAGEAKLNCYPQHLADVFSDLGEVVRLQGPALLTFLQEKAAEEEKRANRARLDKWASCAEKPTSFEDFAADPDPQAKVEAAAVEWQHLWSRHRRHGVALRQLLTELQLDRNGHRAPPLRFAGLGLLQRGPLAATGGQVWNSTLDGASIPAASSASIAALAWRLGAACLVQLLGDWIGRVFPEELYGGLPGKSVDDVHAELTHDLYDSTCSVAVGLWLVARLTSGSVLTALPLTWRSTAFGRSGLHRLFWT</sequence>
<accession>A0A1Q9CFX7</accession>
<dbReference type="AlphaFoldDB" id="A0A1Q9CFX7"/>
<dbReference type="Proteomes" id="UP000186817">
    <property type="component" value="Unassembled WGS sequence"/>
</dbReference>
<protein>
    <submittedName>
        <fullName evidence="1">Uncharacterized protein</fullName>
    </submittedName>
</protein>
<dbReference type="OrthoDB" id="446657at2759"/>
<organism evidence="1 2">
    <name type="scientific">Symbiodinium microadriaticum</name>
    <name type="common">Dinoflagellate</name>
    <name type="synonym">Zooxanthella microadriatica</name>
    <dbReference type="NCBI Taxonomy" id="2951"/>
    <lineage>
        <taxon>Eukaryota</taxon>
        <taxon>Sar</taxon>
        <taxon>Alveolata</taxon>
        <taxon>Dinophyceae</taxon>
        <taxon>Suessiales</taxon>
        <taxon>Symbiodiniaceae</taxon>
        <taxon>Symbiodinium</taxon>
    </lineage>
</organism>
<reference evidence="1 2" key="1">
    <citation type="submission" date="2016-02" db="EMBL/GenBank/DDBJ databases">
        <title>Genome analysis of coral dinoflagellate symbionts highlights evolutionary adaptations to a symbiotic lifestyle.</title>
        <authorList>
            <person name="Aranda M."/>
            <person name="Li Y."/>
            <person name="Liew Y.J."/>
            <person name="Baumgarten S."/>
            <person name="Simakov O."/>
            <person name="Wilson M."/>
            <person name="Piel J."/>
            <person name="Ashoor H."/>
            <person name="Bougouffa S."/>
            <person name="Bajic V.B."/>
            <person name="Ryu T."/>
            <person name="Ravasi T."/>
            <person name="Bayer T."/>
            <person name="Micklem G."/>
            <person name="Kim H."/>
            <person name="Bhak J."/>
            <person name="Lajeunesse T.C."/>
            <person name="Voolstra C.R."/>
        </authorList>
    </citation>
    <scope>NUCLEOTIDE SEQUENCE [LARGE SCALE GENOMIC DNA]</scope>
    <source>
        <strain evidence="1 2">CCMP2467</strain>
    </source>
</reference>